<gene>
    <name evidence="2" type="primary">TIGD1-L233</name>
    <name evidence="2" type="ORF">Hamer_G021332</name>
</gene>
<reference evidence="2" key="1">
    <citation type="journal article" date="2021" name="Sci. Adv.">
        <title>The American lobster genome reveals insights on longevity, neural, and immune adaptations.</title>
        <authorList>
            <person name="Polinski J.M."/>
            <person name="Zimin A.V."/>
            <person name="Clark K.F."/>
            <person name="Kohn A.B."/>
            <person name="Sadowski N."/>
            <person name="Timp W."/>
            <person name="Ptitsyn A."/>
            <person name="Khanna P."/>
            <person name="Romanova D.Y."/>
            <person name="Williams P."/>
            <person name="Greenwood S.J."/>
            <person name="Moroz L.L."/>
            <person name="Walt D.R."/>
            <person name="Bodnar A.G."/>
        </authorList>
    </citation>
    <scope>NUCLEOTIDE SEQUENCE</scope>
    <source>
        <strain evidence="2">GMGI-L3</strain>
    </source>
</reference>
<organism evidence="2 3">
    <name type="scientific">Homarus americanus</name>
    <name type="common">American lobster</name>
    <dbReference type="NCBI Taxonomy" id="6706"/>
    <lineage>
        <taxon>Eukaryota</taxon>
        <taxon>Metazoa</taxon>
        <taxon>Ecdysozoa</taxon>
        <taxon>Arthropoda</taxon>
        <taxon>Crustacea</taxon>
        <taxon>Multicrustacea</taxon>
        <taxon>Malacostraca</taxon>
        <taxon>Eumalacostraca</taxon>
        <taxon>Eucarida</taxon>
        <taxon>Decapoda</taxon>
        <taxon>Pleocyemata</taxon>
        <taxon>Astacidea</taxon>
        <taxon>Nephropoidea</taxon>
        <taxon>Nephropidae</taxon>
        <taxon>Homarus</taxon>
    </lineage>
</organism>
<dbReference type="Proteomes" id="UP000747542">
    <property type="component" value="Unassembled WGS sequence"/>
</dbReference>
<evidence type="ECO:0000313" key="3">
    <source>
        <dbReference type="Proteomes" id="UP000747542"/>
    </source>
</evidence>
<sequence>MILARQAGFHELEPEDIEQVLASHIEVLTNEDLQLLTEHRPVEDDEEKPQMLTFKRMAEEFNMIQQGVTIGTKNMAEKEKHTSRREIQEEP</sequence>
<evidence type="ECO:0000256" key="1">
    <source>
        <dbReference type="SAM" id="MobiDB-lite"/>
    </source>
</evidence>
<dbReference type="EMBL" id="JAHLQT010040102">
    <property type="protein sequence ID" value="KAG7156094.1"/>
    <property type="molecule type" value="Genomic_DNA"/>
</dbReference>
<dbReference type="AlphaFoldDB" id="A0A8J5MLR5"/>
<protein>
    <submittedName>
        <fullName evidence="2">Putative Tigger transposable element-derived protein 1-like 233</fullName>
    </submittedName>
</protein>
<accession>A0A8J5MLR5</accession>
<proteinExistence type="predicted"/>
<feature type="compositionally biased region" description="Basic and acidic residues" evidence="1">
    <location>
        <begin position="75"/>
        <end position="91"/>
    </location>
</feature>
<keyword evidence="3" id="KW-1185">Reference proteome</keyword>
<evidence type="ECO:0000313" key="2">
    <source>
        <dbReference type="EMBL" id="KAG7156094.1"/>
    </source>
</evidence>
<name>A0A8J5MLR5_HOMAM</name>
<comment type="caution">
    <text evidence="2">The sequence shown here is derived from an EMBL/GenBank/DDBJ whole genome shotgun (WGS) entry which is preliminary data.</text>
</comment>
<feature type="region of interest" description="Disordered" evidence="1">
    <location>
        <begin position="67"/>
        <end position="91"/>
    </location>
</feature>